<reference evidence="1" key="1">
    <citation type="submission" date="2022-01" db="EMBL/GenBank/DDBJ databases">
        <authorList>
            <person name="Jo J.-H."/>
            <person name="Im W.-T."/>
        </authorList>
    </citation>
    <scope>NUCLEOTIDE SEQUENCE</scope>
    <source>
        <strain evidence="1">G124</strain>
    </source>
</reference>
<organism evidence="1 2">
    <name type="scientific">Sphingomonas cremea</name>
    <dbReference type="NCBI Taxonomy" id="2904799"/>
    <lineage>
        <taxon>Bacteria</taxon>
        <taxon>Pseudomonadati</taxon>
        <taxon>Pseudomonadota</taxon>
        <taxon>Alphaproteobacteria</taxon>
        <taxon>Sphingomonadales</taxon>
        <taxon>Sphingomonadaceae</taxon>
        <taxon>Sphingomonas</taxon>
    </lineage>
</organism>
<proteinExistence type="predicted"/>
<evidence type="ECO:0000313" key="2">
    <source>
        <dbReference type="Proteomes" id="UP001139410"/>
    </source>
</evidence>
<sequence length="83" mass="8341">MPGGCGCMIGEAWPGSSGGGATGGVGCAIAAEAANSEQLMKIGSWRIETPGRLELRRTLAGGYADDNGVTPPFVELTEGERSG</sequence>
<comment type="caution">
    <text evidence="1">The sequence shown here is derived from an EMBL/GenBank/DDBJ whole genome shotgun (WGS) entry which is preliminary data.</text>
</comment>
<dbReference type="EMBL" id="JAKFGM010000004">
    <property type="protein sequence ID" value="MCF2515975.1"/>
    <property type="molecule type" value="Genomic_DNA"/>
</dbReference>
<protein>
    <submittedName>
        <fullName evidence="1">Uncharacterized protein</fullName>
    </submittedName>
</protein>
<gene>
    <name evidence="1" type="ORF">LVY65_13005</name>
</gene>
<dbReference type="Proteomes" id="UP001139410">
    <property type="component" value="Unassembled WGS sequence"/>
</dbReference>
<evidence type="ECO:0000313" key="1">
    <source>
        <dbReference type="EMBL" id="MCF2515975.1"/>
    </source>
</evidence>
<name>A0A9X1QMT9_9SPHN</name>
<dbReference type="AlphaFoldDB" id="A0A9X1QMT9"/>
<accession>A0A9X1QMT9</accession>
<dbReference type="RefSeq" id="WP_235068699.1">
    <property type="nucleotide sequence ID" value="NZ_JAKFGM010000004.1"/>
</dbReference>
<keyword evidence="2" id="KW-1185">Reference proteome</keyword>